<comment type="caution">
    <text evidence="7">The sequence shown here is derived from an EMBL/GenBank/DDBJ whole genome shotgun (WGS) entry which is preliminary data.</text>
</comment>
<dbReference type="PROSITE" id="PS51488">
    <property type="entry name" value="KBD"/>
    <property type="match status" value="1"/>
</dbReference>
<feature type="region of interest" description="Disordered" evidence="4">
    <location>
        <begin position="185"/>
        <end position="226"/>
    </location>
</feature>
<organism evidence="7 8">
    <name type="scientific">Polypterus senegalus</name>
    <name type="common">Senegal bichir</name>
    <dbReference type="NCBI Taxonomy" id="55291"/>
    <lineage>
        <taxon>Eukaryota</taxon>
        <taxon>Metazoa</taxon>
        <taxon>Chordata</taxon>
        <taxon>Craniata</taxon>
        <taxon>Vertebrata</taxon>
        <taxon>Euteleostomi</taxon>
        <taxon>Actinopterygii</taxon>
        <taxon>Polypteriformes</taxon>
        <taxon>Polypteridae</taxon>
        <taxon>Polypterus</taxon>
    </lineage>
</organism>
<evidence type="ECO:0000259" key="6">
    <source>
        <dbReference type="PROSITE" id="PS51488"/>
    </source>
</evidence>
<dbReference type="SUPFAM" id="SSF50729">
    <property type="entry name" value="PH domain-like"/>
    <property type="match status" value="1"/>
</dbReference>
<dbReference type="GO" id="GO:0019901">
    <property type="term" value="F:protein kinase binding"/>
    <property type="evidence" value="ECO:0007669"/>
    <property type="project" value="TreeGrafter"/>
</dbReference>
<evidence type="ECO:0000256" key="1">
    <source>
        <dbReference type="ARBA" id="ARBA00004202"/>
    </source>
</evidence>
<dbReference type="Pfam" id="PF05210">
    <property type="entry name" value="Sprouty"/>
    <property type="match status" value="1"/>
</dbReference>
<keyword evidence="8" id="KW-1185">Reference proteome</keyword>
<gene>
    <name evidence="7" type="primary">Spred2_0</name>
    <name evidence="7" type="ORF">GTO96_0005229</name>
</gene>
<dbReference type="SMART" id="SM00461">
    <property type="entry name" value="WH1"/>
    <property type="match status" value="1"/>
</dbReference>
<evidence type="ECO:0000259" key="5">
    <source>
        <dbReference type="PROSITE" id="PS50229"/>
    </source>
</evidence>
<protein>
    <submittedName>
        <fullName evidence="7">SPRE2 protein</fullName>
    </submittedName>
</protein>
<feature type="non-terminal residue" evidence="7">
    <location>
        <position position="545"/>
    </location>
</feature>
<accession>A0A8X7XKY5</accession>
<dbReference type="EMBL" id="JAATIS010000094">
    <property type="protein sequence ID" value="KAG2471080.1"/>
    <property type="molecule type" value="Genomic_DNA"/>
</dbReference>
<dbReference type="Gene3D" id="2.30.29.30">
    <property type="entry name" value="Pleckstrin-homology domain (PH domain)/Phosphotyrosine-binding domain (PTB)"/>
    <property type="match status" value="1"/>
</dbReference>
<evidence type="ECO:0000256" key="4">
    <source>
        <dbReference type="SAM" id="MobiDB-lite"/>
    </source>
</evidence>
<feature type="region of interest" description="Disordered" evidence="4">
    <location>
        <begin position="1"/>
        <end position="29"/>
    </location>
</feature>
<keyword evidence="2" id="KW-1003">Cell membrane</keyword>
<dbReference type="CDD" id="cd10574">
    <property type="entry name" value="EVH1_SPRED-like"/>
    <property type="match status" value="1"/>
</dbReference>
<dbReference type="GO" id="GO:0043409">
    <property type="term" value="P:negative regulation of MAPK cascade"/>
    <property type="evidence" value="ECO:0007669"/>
    <property type="project" value="TreeGrafter"/>
</dbReference>
<name>A0A8X7XKY5_POLSE</name>
<evidence type="ECO:0000313" key="7">
    <source>
        <dbReference type="EMBL" id="KAG2471080.1"/>
    </source>
</evidence>
<feature type="compositionally biased region" description="Basic and acidic residues" evidence="4">
    <location>
        <begin position="205"/>
        <end position="226"/>
    </location>
</feature>
<reference evidence="7 8" key="1">
    <citation type="journal article" date="2021" name="Cell">
        <title>Tracing the genetic footprints of vertebrate landing in non-teleost ray-finned fishes.</title>
        <authorList>
            <person name="Bi X."/>
            <person name="Wang K."/>
            <person name="Yang L."/>
            <person name="Pan H."/>
            <person name="Jiang H."/>
            <person name="Wei Q."/>
            <person name="Fang M."/>
            <person name="Yu H."/>
            <person name="Zhu C."/>
            <person name="Cai Y."/>
            <person name="He Y."/>
            <person name="Gan X."/>
            <person name="Zeng H."/>
            <person name="Yu D."/>
            <person name="Zhu Y."/>
            <person name="Jiang H."/>
            <person name="Qiu Q."/>
            <person name="Yang H."/>
            <person name="Zhang Y.E."/>
            <person name="Wang W."/>
            <person name="Zhu M."/>
            <person name="He S."/>
            <person name="Zhang G."/>
        </authorList>
    </citation>
    <scope>NUCLEOTIDE SEQUENCE [LARGE SCALE GENOMIC DNA]</scope>
    <source>
        <strain evidence="7">Bchr_013</strain>
    </source>
</reference>
<dbReference type="PROSITE" id="PS51227">
    <property type="entry name" value="SPR"/>
    <property type="match status" value="1"/>
</dbReference>
<evidence type="ECO:0000313" key="8">
    <source>
        <dbReference type="Proteomes" id="UP000886611"/>
    </source>
</evidence>
<dbReference type="InterPro" id="IPR041937">
    <property type="entry name" value="SPRE_EVH1"/>
</dbReference>
<feature type="compositionally biased region" description="Basic residues" evidence="4">
    <location>
        <begin position="357"/>
        <end position="367"/>
    </location>
</feature>
<dbReference type="PANTHER" id="PTHR11202:SF19">
    <property type="entry name" value="SPROUTY-RELATED, EVH1 DOMAIN-CONTAINING PROTEIN 3"/>
    <property type="match status" value="1"/>
</dbReference>
<feature type="non-terminal residue" evidence="7">
    <location>
        <position position="1"/>
    </location>
</feature>
<dbReference type="FunFam" id="2.30.29.30:FF:000052">
    <property type="entry name" value="Sprouty-related, EVH1 domain containing 2"/>
    <property type="match status" value="1"/>
</dbReference>
<evidence type="ECO:0000256" key="3">
    <source>
        <dbReference type="ARBA" id="ARBA00023136"/>
    </source>
</evidence>
<dbReference type="PROSITE" id="PS50229">
    <property type="entry name" value="WH1"/>
    <property type="match status" value="1"/>
</dbReference>
<dbReference type="GO" id="GO:0005886">
    <property type="term" value="C:plasma membrane"/>
    <property type="evidence" value="ECO:0007669"/>
    <property type="project" value="UniProtKB-SubCell"/>
</dbReference>
<dbReference type="InterPro" id="IPR023337">
    <property type="entry name" value="KBD"/>
</dbReference>
<feature type="region of interest" description="Disordered" evidence="4">
    <location>
        <begin position="336"/>
        <end position="395"/>
    </location>
</feature>
<comment type="subcellular location">
    <subcellularLocation>
        <location evidence="1">Cell membrane</location>
        <topology evidence="1">Peripheral membrane protein</topology>
    </subcellularLocation>
</comment>
<dbReference type="PANTHER" id="PTHR11202">
    <property type="entry name" value="SPROUTY-RELATED, EVH1 DOMAIN-CONTAINING PROTEIN FAMILY MEMBER"/>
    <property type="match status" value="1"/>
</dbReference>
<proteinExistence type="predicted"/>
<feature type="domain" description="KBD" evidence="6">
    <location>
        <begin position="267"/>
        <end position="335"/>
    </location>
</feature>
<sequence>MKEGEERKKEWKVNREEGRRTEKAGEREKASERRLALIAGNWARQARVECLASTRGPTIVVAPVERLFGAGVTRSSFTVRVRAVVMTRDDSSGGWVPMGGGGLSHVTICKGKGHEESSQQDYLIRGERLRDQAPILECNVKRDLVYNKVNPIFHHWKVDERKFGLTFQSPADAVSFERGVQSAIEELEDGSESSSTNPDENEGADETRGTHTDSESSSNSRKEMLPKHVTIVTSESSSSCYVRSPASEEYGYGSPTASMASTQIRPLQRQGVIGSALSYHDEEELESINPCKDLWVTKGYEDYRRAAVQQKGQKPISSTQDPDKIDLCVVQFEKGSSESASTKGKHGTSGLPSHTTTSHHLHHHHHCPSTGLEAGLKDPKMGSSSRGSGSPSHCRIHGGAISGSVGCRTKGSRVGGSVIAGEEESSISGGPPSRCVYCRDVFSDEENGRGQCQDAPDPMQHCIHQLSCMWCAESMLYHCMSDSEGEFSDPCSCEDTTHPHFCARWLALVALSLLVPCMCCYLPLRACLRCGEKCGCCGGKHKAVR</sequence>
<dbReference type="Proteomes" id="UP000886611">
    <property type="component" value="Unassembled WGS sequence"/>
</dbReference>
<keyword evidence="3" id="KW-0472">Membrane</keyword>
<dbReference type="Pfam" id="PF00568">
    <property type="entry name" value="WH1"/>
    <property type="match status" value="1"/>
</dbReference>
<evidence type="ECO:0000256" key="2">
    <source>
        <dbReference type="ARBA" id="ARBA00022475"/>
    </source>
</evidence>
<dbReference type="InterPro" id="IPR011993">
    <property type="entry name" value="PH-like_dom_sf"/>
</dbReference>
<dbReference type="AlphaFoldDB" id="A0A8X7XKY5"/>
<feature type="compositionally biased region" description="Low complexity" evidence="4">
    <location>
        <begin position="382"/>
        <end position="392"/>
    </location>
</feature>
<dbReference type="InterPro" id="IPR007875">
    <property type="entry name" value="Sprouty"/>
</dbReference>
<dbReference type="InterPro" id="IPR000697">
    <property type="entry name" value="WH1/EVH1_dom"/>
</dbReference>
<feature type="domain" description="WH1" evidence="5">
    <location>
        <begin position="70"/>
        <end position="187"/>
    </location>
</feature>